<dbReference type="AlphaFoldDB" id="A0A840P1U6"/>
<evidence type="ECO:0000313" key="1">
    <source>
        <dbReference type="EMBL" id="MBB5074257.1"/>
    </source>
</evidence>
<comment type="caution">
    <text evidence="1">The sequence shown here is derived from an EMBL/GenBank/DDBJ whole genome shotgun (WGS) entry which is preliminary data.</text>
</comment>
<reference evidence="1 2" key="1">
    <citation type="submission" date="2020-08" db="EMBL/GenBank/DDBJ databases">
        <title>Genomic Encyclopedia of Type Strains, Phase IV (KMG-IV): sequencing the most valuable type-strain genomes for metagenomic binning, comparative biology and taxonomic classification.</title>
        <authorList>
            <person name="Goeker M."/>
        </authorList>
    </citation>
    <scope>NUCLEOTIDE SEQUENCE [LARGE SCALE GENOMIC DNA]</scope>
    <source>
        <strain evidence="1 2">DSM 28538</strain>
    </source>
</reference>
<dbReference type="Proteomes" id="UP000561417">
    <property type="component" value="Unassembled WGS sequence"/>
</dbReference>
<sequence length="39" mass="4455">MVQKVIRKTRTRDRLSVLSIKNLPKGKYADGAGLWLIKT</sequence>
<keyword evidence="2" id="KW-1185">Reference proteome</keyword>
<evidence type="ECO:0000313" key="2">
    <source>
        <dbReference type="Proteomes" id="UP000561417"/>
    </source>
</evidence>
<organism evidence="1 2">
    <name type="scientific">Bartonella callosciuri</name>
    <dbReference type="NCBI Taxonomy" id="686223"/>
    <lineage>
        <taxon>Bacteria</taxon>
        <taxon>Pseudomonadati</taxon>
        <taxon>Pseudomonadota</taxon>
        <taxon>Alphaproteobacteria</taxon>
        <taxon>Hyphomicrobiales</taxon>
        <taxon>Bartonellaceae</taxon>
        <taxon>Bartonella</taxon>
    </lineage>
</organism>
<gene>
    <name evidence="1" type="ORF">HNQ69_001394</name>
</gene>
<name>A0A840P1U6_9HYPH</name>
<accession>A0A840P1U6</accession>
<dbReference type="EMBL" id="JACHIM010000007">
    <property type="protein sequence ID" value="MBB5074257.1"/>
    <property type="molecule type" value="Genomic_DNA"/>
</dbReference>
<feature type="non-terminal residue" evidence="1">
    <location>
        <position position="39"/>
    </location>
</feature>
<protein>
    <submittedName>
        <fullName evidence="1">Uncharacterized protein</fullName>
    </submittedName>
</protein>
<proteinExistence type="predicted"/>